<comment type="caution">
    <text evidence="2">The sequence shown here is derived from an EMBL/GenBank/DDBJ whole genome shotgun (WGS) entry which is preliminary data.</text>
</comment>
<keyword evidence="1" id="KW-0472">Membrane</keyword>
<dbReference type="OrthoDB" id="2100988at2759"/>
<dbReference type="OMA" id="WEWHPSR"/>
<evidence type="ECO:0000256" key="1">
    <source>
        <dbReference type="SAM" id="Phobius"/>
    </source>
</evidence>
<keyword evidence="3" id="KW-1185">Reference proteome</keyword>
<proteinExistence type="predicted"/>
<name>A0A8J5Y1T3_DIALT</name>
<dbReference type="EMBL" id="JAGTXO010000002">
    <property type="protein sequence ID" value="KAG8469774.1"/>
    <property type="molecule type" value="Genomic_DNA"/>
</dbReference>
<accession>A0A8J5Y1T3</accession>
<keyword evidence="1" id="KW-1133">Transmembrane helix</keyword>
<organism evidence="2 3">
    <name type="scientific">Diacronema lutheri</name>
    <name type="common">Unicellular marine alga</name>
    <name type="synonym">Monochrysis lutheri</name>
    <dbReference type="NCBI Taxonomy" id="2081491"/>
    <lineage>
        <taxon>Eukaryota</taxon>
        <taxon>Haptista</taxon>
        <taxon>Haptophyta</taxon>
        <taxon>Pavlovophyceae</taxon>
        <taxon>Pavlovales</taxon>
        <taxon>Pavlovaceae</taxon>
        <taxon>Diacronema</taxon>
    </lineage>
</organism>
<protein>
    <submittedName>
        <fullName evidence="2">Uncharacterized protein</fullName>
    </submittedName>
</protein>
<feature type="transmembrane region" description="Helical" evidence="1">
    <location>
        <begin position="32"/>
        <end position="52"/>
    </location>
</feature>
<sequence length="85" mass="9458">MGASSKFPYPKWVWSPVGGWWCDPPNWRRNTGLAGCGLVLAIGYVWSWSAALERRPNTPIRPIFSEIMAKHALVDRAAGGTPKVY</sequence>
<reference evidence="2" key="1">
    <citation type="submission" date="2021-05" db="EMBL/GenBank/DDBJ databases">
        <title>The genome of the haptophyte Pavlova lutheri (Diacronema luteri, Pavlovales) - a model for lipid biosynthesis in eukaryotic algae.</title>
        <authorList>
            <person name="Hulatt C.J."/>
            <person name="Posewitz M.C."/>
        </authorList>
    </citation>
    <scope>NUCLEOTIDE SEQUENCE</scope>
    <source>
        <strain evidence="2">NIVA-4/92</strain>
    </source>
</reference>
<evidence type="ECO:0000313" key="3">
    <source>
        <dbReference type="Proteomes" id="UP000751190"/>
    </source>
</evidence>
<dbReference type="AlphaFoldDB" id="A0A8J5Y1T3"/>
<dbReference type="Proteomes" id="UP000751190">
    <property type="component" value="Unassembled WGS sequence"/>
</dbReference>
<evidence type="ECO:0000313" key="2">
    <source>
        <dbReference type="EMBL" id="KAG8469774.1"/>
    </source>
</evidence>
<dbReference type="PANTHER" id="PTHR34286">
    <property type="entry name" value="TRANSMEMBRANE PROTEIN"/>
    <property type="match status" value="1"/>
</dbReference>
<dbReference type="PANTHER" id="PTHR34286:SF1">
    <property type="entry name" value="TRANSMEMBRANE PROTEIN"/>
    <property type="match status" value="1"/>
</dbReference>
<gene>
    <name evidence="2" type="ORF">KFE25_006229</name>
</gene>
<keyword evidence="1" id="KW-0812">Transmembrane</keyword>